<dbReference type="SFLD" id="SFLDG01018">
    <property type="entry name" value="Squalene/Phytoene_Synthase_Lik"/>
    <property type="match status" value="1"/>
</dbReference>
<comment type="cofactor">
    <cofactor evidence="5">
        <name>ATP</name>
        <dbReference type="ChEBI" id="CHEBI:30616"/>
    </cofactor>
</comment>
<dbReference type="SFLD" id="SFLDS00005">
    <property type="entry name" value="Isoprenoid_Synthase_Type_I"/>
    <property type="match status" value="1"/>
</dbReference>
<evidence type="ECO:0000313" key="7">
    <source>
        <dbReference type="Proteomes" id="UP000239724"/>
    </source>
</evidence>
<proteinExistence type="inferred from homology"/>
<keyword evidence="3" id="KW-0808">Transferase</keyword>
<dbReference type="InterPro" id="IPR044843">
    <property type="entry name" value="Trans_IPPS_bact-type"/>
</dbReference>
<dbReference type="OrthoDB" id="9807580at2"/>
<evidence type="ECO:0008006" key="8">
    <source>
        <dbReference type="Google" id="ProtNLM"/>
    </source>
</evidence>
<evidence type="ECO:0000256" key="3">
    <source>
        <dbReference type="ARBA" id="ARBA00022679"/>
    </source>
</evidence>
<reference evidence="6 7" key="1">
    <citation type="journal article" date="2018" name="Arch. Microbiol.">
        <title>New insights into the metabolic potential of the phototrophic purple bacterium Rhodopila globiformis DSM 161(T) from its draft genome sequence and evidence for a vanadium-dependent nitrogenase.</title>
        <authorList>
            <person name="Imhoff J.F."/>
            <person name="Rahn T."/>
            <person name="Kunzel S."/>
            <person name="Neulinger S.C."/>
        </authorList>
    </citation>
    <scope>NUCLEOTIDE SEQUENCE [LARGE SCALE GENOMIC DNA]</scope>
    <source>
        <strain evidence="6 7">DSM 161</strain>
    </source>
</reference>
<organism evidence="6 7">
    <name type="scientific">Rhodopila globiformis</name>
    <name type="common">Rhodopseudomonas globiformis</name>
    <dbReference type="NCBI Taxonomy" id="1071"/>
    <lineage>
        <taxon>Bacteria</taxon>
        <taxon>Pseudomonadati</taxon>
        <taxon>Pseudomonadota</taxon>
        <taxon>Alphaproteobacteria</taxon>
        <taxon>Acetobacterales</taxon>
        <taxon>Acetobacteraceae</taxon>
        <taxon>Rhodopila</taxon>
    </lineage>
</organism>
<sequence>MLLHSETEVADMEACRKLLQGGSLSFHAASRLLPCAMRDPAIALYAFCREADDVIDNDASGSKAGLSWLQERLSLIYDGRPLDLPADRAFAHVVERYALPRALPEALLEGFAWDSEGRRYPTFADVRAYSVRVAGTVGAMMAVLMGVRDRKRLSAAVDLGVAMQLSNIARDVGEDARNGRLYLPLDWMTEAGIDPDAFLANPVFSKELGYVVHRLLYAADGYYNHASAGITRLPMNCRFGIGAASLLYREIGMQVARQGLNSVTSRAVVSGRRKLWVLASGLGNMAVPTRSLRTAPVPEGVYLVDAVVDTPARPMPHEARTPWWKLADRLVWTMDLFARLEQRERLQSQHNI</sequence>
<dbReference type="InterPro" id="IPR033904">
    <property type="entry name" value="Trans_IPPS_HH"/>
</dbReference>
<evidence type="ECO:0000256" key="2">
    <source>
        <dbReference type="ARBA" id="ARBA00006251"/>
    </source>
</evidence>
<dbReference type="EMBL" id="NHRY01000262">
    <property type="protein sequence ID" value="PPQ27141.1"/>
    <property type="molecule type" value="Genomic_DNA"/>
</dbReference>
<gene>
    <name evidence="6" type="ORF">CCS01_28085</name>
</gene>
<dbReference type="PROSITE" id="PS01045">
    <property type="entry name" value="SQUALEN_PHYTOEN_SYN_2"/>
    <property type="match status" value="1"/>
</dbReference>
<dbReference type="GO" id="GO:0051996">
    <property type="term" value="F:squalene synthase [NAD(P)H] activity"/>
    <property type="evidence" value="ECO:0007669"/>
    <property type="project" value="InterPro"/>
</dbReference>
<keyword evidence="7" id="KW-1185">Reference proteome</keyword>
<dbReference type="Proteomes" id="UP000239724">
    <property type="component" value="Unassembled WGS sequence"/>
</dbReference>
<name>A0A2S6MXQ6_RHOGL</name>
<dbReference type="SFLD" id="SFLDG01212">
    <property type="entry name" value="Phytoene_synthase_like"/>
    <property type="match status" value="1"/>
</dbReference>
<dbReference type="PROSITE" id="PS01044">
    <property type="entry name" value="SQUALEN_PHYTOEN_SYN_1"/>
    <property type="match status" value="1"/>
</dbReference>
<dbReference type="InterPro" id="IPR008949">
    <property type="entry name" value="Isoprenoid_synthase_dom_sf"/>
</dbReference>
<dbReference type="GO" id="GO:0016117">
    <property type="term" value="P:carotenoid biosynthetic process"/>
    <property type="evidence" value="ECO:0007669"/>
    <property type="project" value="UniProtKB-KW"/>
</dbReference>
<comment type="pathway">
    <text evidence="1">Carotenoid biosynthesis; phytoene biosynthesis.</text>
</comment>
<dbReference type="InterPro" id="IPR019845">
    <property type="entry name" value="Squalene/phytoene_synthase_CS"/>
</dbReference>
<dbReference type="SUPFAM" id="SSF48576">
    <property type="entry name" value="Terpenoid synthases"/>
    <property type="match status" value="1"/>
</dbReference>
<comment type="caution">
    <text evidence="6">The sequence shown here is derived from an EMBL/GenBank/DDBJ whole genome shotgun (WGS) entry which is preliminary data.</text>
</comment>
<dbReference type="Pfam" id="PF00494">
    <property type="entry name" value="SQS_PSY"/>
    <property type="match status" value="1"/>
</dbReference>
<evidence type="ECO:0000256" key="4">
    <source>
        <dbReference type="ARBA" id="ARBA00022746"/>
    </source>
</evidence>
<dbReference type="FunFam" id="1.10.600.10:FF:000020">
    <property type="entry name" value="Phytoene synthase"/>
    <property type="match status" value="1"/>
</dbReference>
<evidence type="ECO:0000313" key="6">
    <source>
        <dbReference type="EMBL" id="PPQ27141.1"/>
    </source>
</evidence>
<dbReference type="RefSeq" id="WP_104522145.1">
    <property type="nucleotide sequence ID" value="NZ_NHRY01000262.1"/>
</dbReference>
<dbReference type="GO" id="GO:0004311">
    <property type="term" value="F:geranylgeranyl diphosphate synthase activity"/>
    <property type="evidence" value="ECO:0007669"/>
    <property type="project" value="InterPro"/>
</dbReference>
<evidence type="ECO:0000256" key="1">
    <source>
        <dbReference type="ARBA" id="ARBA00004684"/>
    </source>
</evidence>
<dbReference type="CDD" id="cd00683">
    <property type="entry name" value="Trans_IPPS_HH"/>
    <property type="match status" value="1"/>
</dbReference>
<keyword evidence="4" id="KW-0125">Carotenoid biosynthesis</keyword>
<comment type="similarity">
    <text evidence="2">Belongs to the phytoene/squalene synthase family.</text>
</comment>
<dbReference type="AlphaFoldDB" id="A0A2S6MXQ6"/>
<accession>A0A2S6MXQ6</accession>
<dbReference type="Gene3D" id="1.10.600.10">
    <property type="entry name" value="Farnesyl Diphosphate Synthase"/>
    <property type="match status" value="1"/>
</dbReference>
<dbReference type="PANTHER" id="PTHR31480">
    <property type="entry name" value="BIFUNCTIONAL LYCOPENE CYCLASE/PHYTOENE SYNTHASE"/>
    <property type="match status" value="1"/>
</dbReference>
<dbReference type="InterPro" id="IPR002060">
    <property type="entry name" value="Squ/phyt_synthse"/>
</dbReference>
<protein>
    <recommendedName>
        <fullName evidence="8">Phytoene synthase</fullName>
    </recommendedName>
</protein>
<evidence type="ECO:0000256" key="5">
    <source>
        <dbReference type="ARBA" id="ARBA00053028"/>
    </source>
</evidence>